<dbReference type="InterPro" id="IPR023214">
    <property type="entry name" value="HAD_sf"/>
</dbReference>
<dbReference type="PANTHER" id="PTHR11048">
    <property type="entry name" value="PRENYLTRANSFERASES"/>
    <property type="match status" value="1"/>
</dbReference>
<keyword evidence="7" id="KW-0808">Transferase</keyword>
<dbReference type="GO" id="GO:0009247">
    <property type="term" value="P:glycolipid biosynthetic process"/>
    <property type="evidence" value="ECO:0007669"/>
    <property type="project" value="TreeGrafter"/>
</dbReference>
<dbReference type="InterPro" id="IPR000537">
    <property type="entry name" value="UbiA_prenyltransferase"/>
</dbReference>
<keyword evidence="8" id="KW-1185">Reference proteome</keyword>
<organism evidence="7 8">
    <name type="scientific">Paraburkholderia tuberum</name>
    <dbReference type="NCBI Taxonomy" id="157910"/>
    <lineage>
        <taxon>Bacteria</taxon>
        <taxon>Pseudomonadati</taxon>
        <taxon>Pseudomonadota</taxon>
        <taxon>Betaproteobacteria</taxon>
        <taxon>Burkholderiales</taxon>
        <taxon>Burkholderiaceae</taxon>
        <taxon>Paraburkholderia</taxon>
    </lineage>
</organism>
<gene>
    <name evidence="7" type="ORF">SAMN05445850_2235</name>
</gene>
<evidence type="ECO:0000256" key="6">
    <source>
        <dbReference type="SAM" id="Phobius"/>
    </source>
</evidence>
<dbReference type="PANTHER" id="PTHR11048:SF5">
    <property type="entry name" value="DECAPRENYL-PHOSPHATE PHOSPHORIBOSYLTRANSFERASE"/>
    <property type="match status" value="1"/>
</dbReference>
<evidence type="ECO:0000256" key="4">
    <source>
        <dbReference type="ARBA" id="ARBA00022989"/>
    </source>
</evidence>
<name>A0A1H1F2G8_9BURK</name>
<feature type="transmembrane region" description="Helical" evidence="6">
    <location>
        <begin position="379"/>
        <end position="408"/>
    </location>
</feature>
<sequence>MSSKPLVVDLDGTLIRSDVLIECGFAFTRSAPHRFYEPLLWLLRGGKAGLKARLAEATDIDVTVLPYDATVIEWLKEERAAGRSLVLATASHERYAKAIADHLGLFDKTFATQSDINLSAHRKRDRLVAEFGEKGFDYAGNSHDDVAVWAAAERAYVINPSSGVERAARKQGNVERVIDQRSAWPRTWAKSLRLHQWLKNLLIFVPLLAAHQLSDAALVIAALLAFFAFGVCASSVYLLNDLLDLEDDRHHPTKRKRPLASGALPLVWGAALCPVLLVVGGAIAWFCLPHQFALVLLGYYVLTLAYSFHLKRRVMMDVVVLALLYTTRIIAGSAAIDARLTFWLLAFSMFIFLSLALVKRYAELHALKERGLVKSRGRGYVASDLPLISSLGAASGYLSVLVLALYIQDGNTASLYRHPQYIWVACPLLLYWVSRTWIIAHRGSMHDDPIIFAAKDRSSWLIMALCGAVFWMAI</sequence>
<dbReference type="InterPro" id="IPR036412">
    <property type="entry name" value="HAD-like_sf"/>
</dbReference>
<comment type="subcellular location">
    <subcellularLocation>
        <location evidence="1">Membrane</location>
        <topology evidence="1">Multi-pass membrane protein</topology>
    </subcellularLocation>
</comment>
<dbReference type="CDD" id="cd07519">
    <property type="entry name" value="HAD_PTase"/>
    <property type="match status" value="1"/>
</dbReference>
<keyword evidence="3 6" id="KW-0812">Transmembrane</keyword>
<evidence type="ECO:0000313" key="8">
    <source>
        <dbReference type="Proteomes" id="UP000199365"/>
    </source>
</evidence>
<dbReference type="Gene3D" id="1.10.357.140">
    <property type="entry name" value="UbiA prenyltransferase"/>
    <property type="match status" value="1"/>
</dbReference>
<feature type="transmembrane region" description="Helical" evidence="6">
    <location>
        <begin position="219"/>
        <end position="239"/>
    </location>
</feature>
<accession>A0A1H1F2G8</accession>
<evidence type="ECO:0000256" key="2">
    <source>
        <dbReference type="ARBA" id="ARBA00022475"/>
    </source>
</evidence>
<evidence type="ECO:0000256" key="5">
    <source>
        <dbReference type="ARBA" id="ARBA00023136"/>
    </source>
</evidence>
<dbReference type="SUPFAM" id="SSF56784">
    <property type="entry name" value="HAD-like"/>
    <property type="match status" value="1"/>
</dbReference>
<dbReference type="EMBL" id="FNKX01000001">
    <property type="protein sequence ID" value="SDQ95163.1"/>
    <property type="molecule type" value="Genomic_DNA"/>
</dbReference>
<dbReference type="STRING" id="157910.SAMN05445850_2235"/>
<feature type="transmembrane region" description="Helical" evidence="6">
    <location>
        <begin position="340"/>
        <end position="358"/>
    </location>
</feature>
<evidence type="ECO:0000313" key="7">
    <source>
        <dbReference type="EMBL" id="SDQ95163.1"/>
    </source>
</evidence>
<evidence type="ECO:0000256" key="3">
    <source>
        <dbReference type="ARBA" id="ARBA00022692"/>
    </source>
</evidence>
<keyword evidence="2" id="KW-1003">Cell membrane</keyword>
<dbReference type="InterPro" id="IPR039653">
    <property type="entry name" value="Prenyltransferase"/>
</dbReference>
<reference evidence="8" key="1">
    <citation type="submission" date="2016-10" db="EMBL/GenBank/DDBJ databases">
        <authorList>
            <person name="Varghese N."/>
            <person name="Submissions S."/>
        </authorList>
    </citation>
    <scope>NUCLEOTIDE SEQUENCE [LARGE SCALE GENOMIC DNA]</scope>
    <source>
        <strain evidence="8">DUS833</strain>
    </source>
</reference>
<dbReference type="RefSeq" id="WP_090803302.1">
    <property type="nucleotide sequence ID" value="NZ_FNKX01000001.1"/>
</dbReference>
<dbReference type="Gene3D" id="3.40.50.1000">
    <property type="entry name" value="HAD superfamily/HAD-like"/>
    <property type="match status" value="1"/>
</dbReference>
<proteinExistence type="predicted"/>
<feature type="transmembrane region" description="Helical" evidence="6">
    <location>
        <begin position="420"/>
        <end position="438"/>
    </location>
</feature>
<dbReference type="Proteomes" id="UP000199365">
    <property type="component" value="Unassembled WGS sequence"/>
</dbReference>
<dbReference type="AlphaFoldDB" id="A0A1H1F2G8"/>
<protein>
    <submittedName>
        <fullName evidence="7">4-hydroxybenzoate polyprenyltransferase</fullName>
    </submittedName>
</protein>
<keyword evidence="5 6" id="KW-0472">Membrane</keyword>
<dbReference type="InterPro" id="IPR044878">
    <property type="entry name" value="UbiA_sf"/>
</dbReference>
<dbReference type="CDD" id="cd13963">
    <property type="entry name" value="PT_UbiA_2"/>
    <property type="match status" value="1"/>
</dbReference>
<dbReference type="GO" id="GO:0005886">
    <property type="term" value="C:plasma membrane"/>
    <property type="evidence" value="ECO:0007669"/>
    <property type="project" value="TreeGrafter"/>
</dbReference>
<evidence type="ECO:0000256" key="1">
    <source>
        <dbReference type="ARBA" id="ARBA00004141"/>
    </source>
</evidence>
<feature type="transmembrane region" description="Helical" evidence="6">
    <location>
        <begin position="314"/>
        <end position="334"/>
    </location>
</feature>
<dbReference type="GO" id="GO:0016765">
    <property type="term" value="F:transferase activity, transferring alkyl or aryl (other than methyl) groups"/>
    <property type="evidence" value="ECO:0007669"/>
    <property type="project" value="InterPro"/>
</dbReference>
<dbReference type="NCBIfam" id="NF006088">
    <property type="entry name" value="PRK08238.1"/>
    <property type="match status" value="1"/>
</dbReference>
<feature type="transmembrane region" description="Helical" evidence="6">
    <location>
        <begin position="283"/>
        <end position="302"/>
    </location>
</feature>
<feature type="transmembrane region" description="Helical" evidence="6">
    <location>
        <begin position="259"/>
        <end position="277"/>
    </location>
</feature>
<dbReference type="Pfam" id="PF01040">
    <property type="entry name" value="UbiA"/>
    <property type="match status" value="1"/>
</dbReference>
<keyword evidence="4 6" id="KW-1133">Transmembrane helix</keyword>